<evidence type="ECO:0000256" key="1">
    <source>
        <dbReference type="SAM" id="MobiDB-lite"/>
    </source>
</evidence>
<feature type="region of interest" description="Disordered" evidence="1">
    <location>
        <begin position="10"/>
        <end position="38"/>
    </location>
</feature>
<gene>
    <name evidence="2" type="ORF">KGQ91_08635</name>
</gene>
<proteinExistence type="predicted"/>
<feature type="non-terminal residue" evidence="2">
    <location>
        <position position="78"/>
    </location>
</feature>
<sequence length="78" mass="8802">MLIVCRTKAPRRGLTVTGSQHHRTRRVAMHEQTGHRRRPMPLWLAMAEMHSAVETESEVKKCSLTAIGKVSTPASRIQ</sequence>
<protein>
    <submittedName>
        <fullName evidence="2">Uncharacterized protein</fullName>
    </submittedName>
</protein>
<dbReference type="Proteomes" id="UP001319883">
    <property type="component" value="Unassembled WGS sequence"/>
</dbReference>
<dbReference type="RefSeq" id="WP_205596304.1">
    <property type="nucleotide sequence ID" value="NZ_JAGXFD010000001.1"/>
</dbReference>
<organism evidence="2 3">
    <name type="scientific">Modicisalibacter tunisiensis</name>
    <dbReference type="NCBI Taxonomy" id="390637"/>
    <lineage>
        <taxon>Bacteria</taxon>
        <taxon>Pseudomonadati</taxon>
        <taxon>Pseudomonadota</taxon>
        <taxon>Gammaproteobacteria</taxon>
        <taxon>Oceanospirillales</taxon>
        <taxon>Halomonadaceae</taxon>
        <taxon>Modicisalibacter</taxon>
    </lineage>
</organism>
<keyword evidence="3" id="KW-1185">Reference proteome</keyword>
<dbReference type="EMBL" id="JAGXFD010000001">
    <property type="protein sequence ID" value="MBZ9567745.1"/>
    <property type="molecule type" value="Genomic_DNA"/>
</dbReference>
<name>A0ABS7WYP7_9GAMM</name>
<reference evidence="2 3" key="1">
    <citation type="submission" date="2021-05" db="EMBL/GenBank/DDBJ databases">
        <title>Petroleum and Energy Research Collection (APPE): ex situ preservation of microbial diversity associated with the oil industry and exploitation of its biotechnological potential.</title>
        <authorList>
            <person name="Paixao C.T.M."/>
            <person name="Gomes M.B."/>
            <person name="Oliveira V.M."/>
        </authorList>
    </citation>
    <scope>NUCLEOTIDE SEQUENCE [LARGE SCALE GENOMIC DNA]</scope>
    <source>
        <strain evidence="2 3">LIT2</strain>
    </source>
</reference>
<evidence type="ECO:0000313" key="2">
    <source>
        <dbReference type="EMBL" id="MBZ9567745.1"/>
    </source>
</evidence>
<accession>A0ABS7WYP7</accession>
<evidence type="ECO:0000313" key="3">
    <source>
        <dbReference type="Proteomes" id="UP001319883"/>
    </source>
</evidence>
<comment type="caution">
    <text evidence="2">The sequence shown here is derived from an EMBL/GenBank/DDBJ whole genome shotgun (WGS) entry which is preliminary data.</text>
</comment>